<dbReference type="GeneID" id="94351051"/>
<proteinExistence type="predicted"/>
<feature type="transmembrane region" description="Helical" evidence="2">
    <location>
        <begin position="398"/>
        <end position="419"/>
    </location>
</feature>
<dbReference type="RefSeq" id="XP_067816884.1">
    <property type="nucleotide sequence ID" value="XM_067965380.1"/>
</dbReference>
<keyword evidence="2" id="KW-0812">Transmembrane</keyword>
<gene>
    <name evidence="4" type="ORF">CCR75_007319</name>
</gene>
<evidence type="ECO:0000313" key="5">
    <source>
        <dbReference type="Proteomes" id="UP000294530"/>
    </source>
</evidence>
<feature type="region of interest" description="Disordered" evidence="1">
    <location>
        <begin position="270"/>
        <end position="391"/>
    </location>
</feature>
<keyword evidence="2" id="KW-1133">Transmembrane helix</keyword>
<keyword evidence="3" id="KW-0732">Signal</keyword>
<protein>
    <submittedName>
        <fullName evidence="4">Uncharacterized protein</fullName>
    </submittedName>
</protein>
<keyword evidence="2" id="KW-0472">Membrane</keyword>
<feature type="compositionally biased region" description="Basic and acidic residues" evidence="1">
    <location>
        <begin position="282"/>
        <end position="291"/>
    </location>
</feature>
<dbReference type="OrthoDB" id="168484at2759"/>
<feature type="region of interest" description="Disordered" evidence="1">
    <location>
        <begin position="613"/>
        <end position="651"/>
    </location>
</feature>
<dbReference type="Proteomes" id="UP000294530">
    <property type="component" value="Unassembled WGS sequence"/>
</dbReference>
<feature type="compositionally biased region" description="Polar residues" evidence="1">
    <location>
        <begin position="270"/>
        <end position="281"/>
    </location>
</feature>
<evidence type="ECO:0000256" key="1">
    <source>
        <dbReference type="SAM" id="MobiDB-lite"/>
    </source>
</evidence>
<reference evidence="4 5" key="1">
    <citation type="journal article" date="2021" name="Genome Biol.">
        <title>AFLAP: assembly-free linkage analysis pipeline using k-mers from genome sequencing data.</title>
        <authorList>
            <person name="Fletcher K."/>
            <person name="Zhang L."/>
            <person name="Gil J."/>
            <person name="Han R."/>
            <person name="Cavanaugh K."/>
            <person name="Michelmore R."/>
        </authorList>
    </citation>
    <scope>NUCLEOTIDE SEQUENCE [LARGE SCALE GENOMIC DNA]</scope>
    <source>
        <strain evidence="4 5">SF5</strain>
    </source>
</reference>
<dbReference type="EMBL" id="SHOA02000006">
    <property type="protein sequence ID" value="TDH67385.1"/>
    <property type="molecule type" value="Genomic_DNA"/>
</dbReference>
<feature type="compositionally biased region" description="Basic and acidic residues" evidence="1">
    <location>
        <begin position="700"/>
        <end position="715"/>
    </location>
</feature>
<dbReference type="AlphaFoldDB" id="A0A976FIJ0"/>
<evidence type="ECO:0000256" key="3">
    <source>
        <dbReference type="SAM" id="SignalP"/>
    </source>
</evidence>
<evidence type="ECO:0000256" key="2">
    <source>
        <dbReference type="SAM" id="Phobius"/>
    </source>
</evidence>
<feature type="chain" id="PRO_5037562676" evidence="3">
    <location>
        <begin position="28"/>
        <end position="715"/>
    </location>
</feature>
<sequence>MNRPHASRFRSSLFALILLLLMDEAQSETFSTFTFANTTVEASTATDVAVVSGANTTAEGIALPPAVNASTAALPAAFEETTGILNLSEDSTIVSIDPTTEVETPTIIPAAMEPRESVPVALDVLEPLTAAPEAMEPPTAPPLVETVPPTIAIVATEPPTTAPVATEPPPIAPVATEAPPIAPVATAPPVVTEIPAAPPFETILASPAAPVDVGVPETRPLPFVVPHPDLLTSITPAPASLPPDRPASQPFVLFQQPPLTPDVAIESSTTASPLLESNTQAEKNRSFKNIESDLSNSSDSENEGQPFDGSEDGSDSDVPDESQVVEEKKDEKGSSSNEEELEFSSNDSGGDMSHFTLTPITADDVATEADRDSSDPTDNSESESVHASTLSGKRNSFGGWKLALVVVAAVCVVLISVYFGHKRYVRNAMANKRDRGSSEQRALDSFFRQNRVTVARDTGVSSNHSVPDPPTPRSQIVVTMPFNTSHTSDYMVDSSSHVSNRRSRQSIYESTSAPTKTTLNNEYKSYARSSSPFRLDSSYVYASKPLYSDVGEESILLTDKTKSLLQCPSRDETVAHMHERASVASSIEEPRDPYRFSSQFSVFDSSSAMSVDSDTYRLSTPVPDAPRATSLPKSESNHSYPSNGRMSDTRSQISFDERFPSERSRTDSLGTDLSVTDSFVTIDSFLSVNSYASETIQDTDDGRDSDSFVRRENEF</sequence>
<feature type="region of interest" description="Disordered" evidence="1">
    <location>
        <begin position="696"/>
        <end position="715"/>
    </location>
</feature>
<keyword evidence="5" id="KW-1185">Reference proteome</keyword>
<feature type="signal peptide" evidence="3">
    <location>
        <begin position="1"/>
        <end position="27"/>
    </location>
</feature>
<evidence type="ECO:0000313" key="4">
    <source>
        <dbReference type="EMBL" id="TDH67385.1"/>
    </source>
</evidence>
<comment type="caution">
    <text evidence="4">The sequence shown here is derived from an EMBL/GenBank/DDBJ whole genome shotgun (WGS) entry which is preliminary data.</text>
</comment>
<organism evidence="4 5">
    <name type="scientific">Bremia lactucae</name>
    <name type="common">Lettuce downy mildew</name>
    <dbReference type="NCBI Taxonomy" id="4779"/>
    <lineage>
        <taxon>Eukaryota</taxon>
        <taxon>Sar</taxon>
        <taxon>Stramenopiles</taxon>
        <taxon>Oomycota</taxon>
        <taxon>Peronosporomycetes</taxon>
        <taxon>Peronosporales</taxon>
        <taxon>Peronosporaceae</taxon>
        <taxon>Bremia</taxon>
    </lineage>
</organism>
<dbReference type="KEGG" id="blac:94351051"/>
<feature type="compositionally biased region" description="Acidic residues" evidence="1">
    <location>
        <begin position="309"/>
        <end position="324"/>
    </location>
</feature>
<feature type="compositionally biased region" description="Polar residues" evidence="1">
    <location>
        <begin position="631"/>
        <end position="651"/>
    </location>
</feature>
<name>A0A976FIJ0_BRELC</name>
<accession>A0A976FIJ0</accession>